<dbReference type="InterPro" id="IPR036291">
    <property type="entry name" value="NAD(P)-bd_dom_sf"/>
</dbReference>
<dbReference type="InterPro" id="IPR016040">
    <property type="entry name" value="NAD(P)-bd_dom"/>
</dbReference>
<dbReference type="GO" id="GO:0016491">
    <property type="term" value="F:oxidoreductase activity"/>
    <property type="evidence" value="ECO:0007669"/>
    <property type="project" value="UniProtKB-KW"/>
</dbReference>
<dbReference type="CDD" id="cd05271">
    <property type="entry name" value="NDUFA9_like_SDR_a"/>
    <property type="match status" value="1"/>
</dbReference>
<feature type="domain" description="NAD(P)-binding" evidence="1">
    <location>
        <begin position="11"/>
        <end position="162"/>
    </location>
</feature>
<dbReference type="Gene3D" id="3.40.50.720">
    <property type="entry name" value="NAD(P)-binding Rossmann-like Domain"/>
    <property type="match status" value="1"/>
</dbReference>
<dbReference type="Proteomes" id="UP000015480">
    <property type="component" value="Chromosome"/>
</dbReference>
<keyword evidence="2" id="KW-0560">Oxidoreductase</keyword>
<dbReference type="Pfam" id="PF13460">
    <property type="entry name" value="NAD_binding_10"/>
    <property type="match status" value="1"/>
</dbReference>
<dbReference type="GO" id="GO:0044877">
    <property type="term" value="F:protein-containing complex binding"/>
    <property type="evidence" value="ECO:0007669"/>
    <property type="project" value="TreeGrafter"/>
</dbReference>
<dbReference type="eggNOG" id="COG0702">
    <property type="taxonomic scope" value="Bacteria"/>
</dbReference>
<dbReference type="HOGENOM" id="CLU_007383_6_5_5"/>
<dbReference type="PANTHER" id="PTHR12126">
    <property type="entry name" value="NADH-UBIQUINONE OXIDOREDUCTASE 39 KDA SUBUNIT-RELATED"/>
    <property type="match status" value="1"/>
</dbReference>
<evidence type="ECO:0000313" key="2">
    <source>
        <dbReference type="EMBL" id="AGT10052.1"/>
    </source>
</evidence>
<dbReference type="OrthoDB" id="9776313at2"/>
<proteinExistence type="predicted"/>
<keyword evidence="3" id="KW-1185">Reference proteome</keyword>
<accession>S5XXP9</accession>
<organism evidence="2 3">
    <name type="scientific">Paracoccus aminophilus JCM 7686</name>
    <dbReference type="NCBI Taxonomy" id="1367847"/>
    <lineage>
        <taxon>Bacteria</taxon>
        <taxon>Pseudomonadati</taxon>
        <taxon>Pseudomonadota</taxon>
        <taxon>Alphaproteobacteria</taxon>
        <taxon>Rhodobacterales</taxon>
        <taxon>Paracoccaceae</taxon>
        <taxon>Paracoccus</taxon>
    </lineage>
</organism>
<dbReference type="EMBL" id="CP006650">
    <property type="protein sequence ID" value="AGT10052.1"/>
    <property type="molecule type" value="Genomic_DNA"/>
</dbReference>
<dbReference type="STRING" id="1367847.JCM7686_3016"/>
<reference evidence="2 3" key="1">
    <citation type="journal article" date="2014" name="BMC Genomics">
        <title>Architecture and functions of a multipartite genome of the methylotrophic bacterium Paracoccus aminophilus JCM 7686, containing primary and secondary chromids.</title>
        <authorList>
            <person name="Dziewit L."/>
            <person name="Czarnecki J."/>
            <person name="Wibberg D."/>
            <person name="Radlinska M."/>
            <person name="Mrozek P."/>
            <person name="Szymczak M."/>
            <person name="Schluter A."/>
            <person name="Puhler A."/>
            <person name="Bartosik D."/>
        </authorList>
    </citation>
    <scope>NUCLEOTIDE SEQUENCE [LARGE SCALE GENOMIC DNA]</scope>
    <source>
        <strain evidence="2">JCM 7686</strain>
    </source>
</reference>
<dbReference type="EC" id="1.6.99.3" evidence="2"/>
<dbReference type="RefSeq" id="WP_020951689.1">
    <property type="nucleotide sequence ID" value="NC_022041.1"/>
</dbReference>
<gene>
    <name evidence="2" type="ORF">JCM7686_3016</name>
</gene>
<dbReference type="SUPFAM" id="SSF51735">
    <property type="entry name" value="NAD(P)-binding Rossmann-fold domains"/>
    <property type="match status" value="1"/>
</dbReference>
<evidence type="ECO:0000313" key="3">
    <source>
        <dbReference type="Proteomes" id="UP000015480"/>
    </source>
</evidence>
<dbReference type="PATRIC" id="fig|1367847.3.peg.3035"/>
<dbReference type="KEGG" id="pami:JCM7686_3016"/>
<protein>
    <submittedName>
        <fullName evidence="2">NADH dehydrogenase</fullName>
        <ecNumber evidence="2">1.6.99.3</ecNumber>
    </submittedName>
</protein>
<name>S5XXP9_PARAH</name>
<dbReference type="PANTHER" id="PTHR12126:SF11">
    <property type="entry name" value="NADH DEHYDROGENASE [UBIQUINONE] 1 ALPHA SUBCOMPLEX SUBUNIT 9, MITOCHONDRIAL"/>
    <property type="match status" value="1"/>
</dbReference>
<evidence type="ECO:0000259" key="1">
    <source>
        <dbReference type="Pfam" id="PF13460"/>
    </source>
</evidence>
<dbReference type="AlphaFoldDB" id="S5XXP9"/>
<dbReference type="InterPro" id="IPR051207">
    <property type="entry name" value="ComplexI_NDUFA9_subunit"/>
</dbReference>
<sequence length="330" mass="35608">MSAAKLVTIYGGSGFLGRQIARVLASQGWRIRVAVRRPNEAIAVRTYGVPGQIDPVLCNVRDDLSVRASMTDADAVVNCVGIALREGKNTFDAIHEEAAARIARISAELKIKELVHISALGADFKADSDYLASKGRGEVAVLEQRPDAIILRPAAIFGSDDTFYNRIGALSRLWPFLFVPGANSEMQPVYVMDVAKAAAKAANGEVPAGIYELAGPDVLTMRQIARQVLDVTGRRRAIIGLPGWIAGLTGSLLDIGSGVTGGLISNRILTRDQARTLRRHNRQAEGTQGFEVFGIEPTGAMAVIPEYLWRFRPSGQYAAIADTAKNLRRN</sequence>